<dbReference type="GeneID" id="107917079"/>
<dbReference type="Pfam" id="PF00076">
    <property type="entry name" value="RRM_1"/>
    <property type="match status" value="2"/>
</dbReference>
<evidence type="ECO:0000259" key="4">
    <source>
        <dbReference type="PROSITE" id="PS50102"/>
    </source>
</evidence>
<reference evidence="5" key="1">
    <citation type="journal article" date="2020" name="Nat. Genet.">
        <title>Genomic diversifications of five Gossypium allopolyploid species and their impact on cotton improvement.</title>
        <authorList>
            <person name="Chen Z.J."/>
            <person name="Sreedasyam A."/>
            <person name="Ando A."/>
            <person name="Song Q."/>
            <person name="De Santiago L.M."/>
            <person name="Hulse-Kemp A.M."/>
            <person name="Ding M."/>
            <person name="Ye W."/>
            <person name="Kirkbride R.C."/>
            <person name="Jenkins J."/>
            <person name="Plott C."/>
            <person name="Lovell J."/>
            <person name="Lin Y.M."/>
            <person name="Vaughn R."/>
            <person name="Liu B."/>
            <person name="Simpson S."/>
            <person name="Scheffler B.E."/>
            <person name="Wen L."/>
            <person name="Saski C.A."/>
            <person name="Grover C.E."/>
            <person name="Hu G."/>
            <person name="Conover J.L."/>
            <person name="Carlson J.W."/>
            <person name="Shu S."/>
            <person name="Boston L.B."/>
            <person name="Williams M."/>
            <person name="Peterson D.G."/>
            <person name="McGee K."/>
            <person name="Jones D.C."/>
            <person name="Wendel J.F."/>
            <person name="Stelly D.M."/>
            <person name="Grimwood J."/>
            <person name="Schmutz J."/>
        </authorList>
    </citation>
    <scope>NUCLEOTIDE SEQUENCE [LARGE SCALE GENOMIC DNA]</scope>
    <source>
        <strain evidence="5">cv. TM-1</strain>
    </source>
</reference>
<dbReference type="AlphaFoldDB" id="A0A1U8KLT1"/>
<dbReference type="PANTHER" id="PTHR48025">
    <property type="entry name" value="OS02G0815200 PROTEIN"/>
    <property type="match status" value="1"/>
</dbReference>
<dbReference type="InterPro" id="IPR000504">
    <property type="entry name" value="RRM_dom"/>
</dbReference>
<dbReference type="KEGG" id="ghi:107917079"/>
<feature type="region of interest" description="Disordered" evidence="3">
    <location>
        <begin position="289"/>
        <end position="314"/>
    </location>
</feature>
<dbReference type="CDD" id="cd00590">
    <property type="entry name" value="RRM_SF"/>
    <property type="match status" value="1"/>
</dbReference>
<dbReference type="RefSeq" id="XP_016701953.1">
    <property type="nucleotide sequence ID" value="XM_016846464.1"/>
</dbReference>
<dbReference type="OrthoDB" id="272703at2759"/>
<reference evidence="6" key="2">
    <citation type="submission" date="2025-08" db="UniProtKB">
        <authorList>
            <consortium name="RefSeq"/>
        </authorList>
    </citation>
    <scope>IDENTIFICATION</scope>
</reference>
<feature type="non-terminal residue" evidence="6">
    <location>
        <position position="1"/>
    </location>
</feature>
<evidence type="ECO:0000313" key="6">
    <source>
        <dbReference type="RefSeq" id="XP_016701953.1"/>
    </source>
</evidence>
<dbReference type="GO" id="GO:1990904">
    <property type="term" value="C:ribonucleoprotein complex"/>
    <property type="evidence" value="ECO:0000318"/>
    <property type="project" value="GO_Central"/>
</dbReference>
<dbReference type="GO" id="GO:1901259">
    <property type="term" value="P:chloroplast rRNA processing"/>
    <property type="evidence" value="ECO:0007669"/>
    <property type="project" value="TreeGrafter"/>
</dbReference>
<dbReference type="PaxDb" id="3635-A0A1U8KLT1"/>
<dbReference type="InterPro" id="IPR012677">
    <property type="entry name" value="Nucleotide-bd_a/b_plait_sf"/>
</dbReference>
<keyword evidence="6" id="KW-0687">Ribonucleoprotein</keyword>
<accession>A0A1U8KLT1</accession>
<feature type="domain" description="RRM" evidence="4">
    <location>
        <begin position="206"/>
        <end position="285"/>
    </location>
</feature>
<dbReference type="Gene3D" id="3.30.70.330">
    <property type="match status" value="2"/>
</dbReference>
<name>A0A1U8KLT1_GOSHI</name>
<dbReference type="SMART" id="SM00360">
    <property type="entry name" value="RRM"/>
    <property type="match status" value="2"/>
</dbReference>
<dbReference type="GO" id="GO:0009535">
    <property type="term" value="C:chloroplast thylakoid membrane"/>
    <property type="evidence" value="ECO:0007669"/>
    <property type="project" value="TreeGrafter"/>
</dbReference>
<evidence type="ECO:0000313" key="5">
    <source>
        <dbReference type="Proteomes" id="UP000818029"/>
    </source>
</evidence>
<gene>
    <name evidence="6" type="primary">LOC107917079</name>
</gene>
<feature type="compositionally biased region" description="Low complexity" evidence="3">
    <location>
        <begin position="298"/>
        <end position="314"/>
    </location>
</feature>
<dbReference type="STRING" id="3635.A0A1U8KLT1"/>
<dbReference type="SUPFAM" id="SSF54928">
    <property type="entry name" value="RNA-binding domain, RBD"/>
    <property type="match status" value="2"/>
</dbReference>
<dbReference type="InterPro" id="IPR050502">
    <property type="entry name" value="Euk_RNA-bind_prot"/>
</dbReference>
<protein>
    <submittedName>
        <fullName evidence="6">28 kDa ribonucleoprotein, chloroplastic</fullName>
    </submittedName>
</protein>
<keyword evidence="5" id="KW-1185">Reference proteome</keyword>
<dbReference type="PROSITE" id="PS50102">
    <property type="entry name" value="RRM"/>
    <property type="match status" value="2"/>
</dbReference>
<organism evidence="5 6">
    <name type="scientific">Gossypium hirsutum</name>
    <name type="common">Upland cotton</name>
    <name type="synonym">Gossypium mexicanum</name>
    <dbReference type="NCBI Taxonomy" id="3635"/>
    <lineage>
        <taxon>Eukaryota</taxon>
        <taxon>Viridiplantae</taxon>
        <taxon>Streptophyta</taxon>
        <taxon>Embryophyta</taxon>
        <taxon>Tracheophyta</taxon>
        <taxon>Spermatophyta</taxon>
        <taxon>Magnoliopsida</taxon>
        <taxon>eudicotyledons</taxon>
        <taxon>Gunneridae</taxon>
        <taxon>Pentapetalae</taxon>
        <taxon>rosids</taxon>
        <taxon>malvids</taxon>
        <taxon>Malvales</taxon>
        <taxon>Malvaceae</taxon>
        <taxon>Malvoideae</taxon>
        <taxon>Gossypium</taxon>
    </lineage>
</organism>
<dbReference type="InterPro" id="IPR035979">
    <property type="entry name" value="RBD_domain_sf"/>
</dbReference>
<evidence type="ECO:0000256" key="2">
    <source>
        <dbReference type="PROSITE-ProRule" id="PRU00176"/>
    </source>
</evidence>
<dbReference type="Proteomes" id="UP000818029">
    <property type="component" value="Chromosome A01"/>
</dbReference>
<dbReference type="PANTHER" id="PTHR48025:SF17">
    <property type="entry name" value="28 KDA RIBONUCLEOPROTEIN, CHLOROPLASTIC"/>
    <property type="match status" value="1"/>
</dbReference>
<keyword evidence="1 2" id="KW-0694">RNA-binding</keyword>
<feature type="domain" description="RRM" evidence="4">
    <location>
        <begin position="112"/>
        <end position="189"/>
    </location>
</feature>
<proteinExistence type="predicted"/>
<evidence type="ECO:0000256" key="3">
    <source>
        <dbReference type="SAM" id="MobiDB-lite"/>
    </source>
</evidence>
<evidence type="ECO:0000256" key="1">
    <source>
        <dbReference type="ARBA" id="ARBA00022884"/>
    </source>
</evidence>
<dbReference type="GO" id="GO:0003729">
    <property type="term" value="F:mRNA binding"/>
    <property type="evidence" value="ECO:0000318"/>
    <property type="project" value="GO_Central"/>
</dbReference>
<dbReference type="GO" id="GO:0005737">
    <property type="term" value="C:cytoplasm"/>
    <property type="evidence" value="ECO:0000318"/>
    <property type="project" value="GO_Central"/>
</dbReference>
<sequence>SVIHSTSPSQKPQRNQITVSNIGLFSHGSASSSPPISLFPLQHKPQSISNNFSSIPNISSTCFLPSFAPLTTTLRFKATPFTSFILHFSATTQDPALEAKQEEEEEEAFSNTRLIAQNVPWSCTVEDIRSLFEKYGTVVDVELSMHNKTRNRGLAFVSMASPEEALAALNNLESYELEGRTLRLNYAKPKKKKAAPPEKPKPVPAFNLFVANLSYEVRAKHLKEFFSSEGANVVSAEVIFHDSPRKSSGYGFVSFKSKKEADAAMSSFQGKMFMGRPIRVQRSRQFVKVQSDDGSLANNKSTESNNNSKQAAID</sequence>
<dbReference type="GO" id="GO:0005634">
    <property type="term" value="C:nucleus"/>
    <property type="evidence" value="ECO:0000318"/>
    <property type="project" value="GO_Central"/>
</dbReference>